<feature type="chain" id="PRO_5032713861" evidence="2">
    <location>
        <begin position="18"/>
        <end position="213"/>
    </location>
</feature>
<accession>A0A816Q623</accession>
<organism evidence="3 4">
    <name type="scientific">Rotaria magnacalcarata</name>
    <dbReference type="NCBI Taxonomy" id="392030"/>
    <lineage>
        <taxon>Eukaryota</taxon>
        <taxon>Metazoa</taxon>
        <taxon>Spiralia</taxon>
        <taxon>Gnathifera</taxon>
        <taxon>Rotifera</taxon>
        <taxon>Eurotatoria</taxon>
        <taxon>Bdelloidea</taxon>
        <taxon>Philodinida</taxon>
        <taxon>Philodinidae</taxon>
        <taxon>Rotaria</taxon>
    </lineage>
</organism>
<evidence type="ECO:0000256" key="2">
    <source>
        <dbReference type="SAM" id="SignalP"/>
    </source>
</evidence>
<comment type="caution">
    <text evidence="3">The sequence shown here is derived from an EMBL/GenBank/DDBJ whole genome shotgun (WGS) entry which is preliminary data.</text>
</comment>
<keyword evidence="1" id="KW-0472">Membrane</keyword>
<evidence type="ECO:0000256" key="1">
    <source>
        <dbReference type="SAM" id="Phobius"/>
    </source>
</evidence>
<reference evidence="3" key="1">
    <citation type="submission" date="2021-02" db="EMBL/GenBank/DDBJ databases">
        <authorList>
            <person name="Nowell W R."/>
        </authorList>
    </citation>
    <scope>NUCLEOTIDE SEQUENCE</scope>
</reference>
<evidence type="ECO:0000313" key="3">
    <source>
        <dbReference type="EMBL" id="CAF2056234.1"/>
    </source>
</evidence>
<feature type="signal peptide" evidence="2">
    <location>
        <begin position="1"/>
        <end position="17"/>
    </location>
</feature>
<dbReference type="AlphaFoldDB" id="A0A816Q623"/>
<dbReference type="EMBL" id="CAJNRF010004108">
    <property type="protein sequence ID" value="CAF2056234.1"/>
    <property type="molecule type" value="Genomic_DNA"/>
</dbReference>
<name>A0A816Q623_9BILA</name>
<dbReference type="Proteomes" id="UP000663856">
    <property type="component" value="Unassembled WGS sequence"/>
</dbReference>
<keyword evidence="1" id="KW-0812">Transmembrane</keyword>
<proteinExistence type="predicted"/>
<keyword evidence="1" id="KW-1133">Transmembrane helix</keyword>
<gene>
    <name evidence="3" type="ORF">WKI299_LOCUS11258</name>
</gene>
<evidence type="ECO:0000313" key="4">
    <source>
        <dbReference type="Proteomes" id="UP000663856"/>
    </source>
</evidence>
<sequence length="213" mass="25188">MLYLLIIVFINIVPVTMQSISIQIEDLEQLLMKFADRLFGIVDPTINKFRNVTFEIISELENRIEVNTSEVFYRLETNLFVLLFTTIVFFIFVLILLTLLENLLMRYKILPENRRTIGLAIITIVFVWLFIALILSTWLPTTKLNLKILQYIFMGLISSILIYLIFVWISYFYTHRTRTHNNFTQCRSHEKNSRILTKRRSACVQEGIELTHG</sequence>
<feature type="transmembrane region" description="Helical" evidence="1">
    <location>
        <begin position="151"/>
        <end position="173"/>
    </location>
</feature>
<feature type="transmembrane region" description="Helical" evidence="1">
    <location>
        <begin position="79"/>
        <end position="104"/>
    </location>
</feature>
<protein>
    <submittedName>
        <fullName evidence="3">Uncharacterized protein</fullName>
    </submittedName>
</protein>
<feature type="transmembrane region" description="Helical" evidence="1">
    <location>
        <begin position="116"/>
        <end position="139"/>
    </location>
</feature>
<keyword evidence="2" id="KW-0732">Signal</keyword>